<dbReference type="PRINTS" id="PR00111">
    <property type="entry name" value="ABHYDROLASE"/>
</dbReference>
<evidence type="ECO:0000259" key="1">
    <source>
        <dbReference type="Pfam" id="PF12146"/>
    </source>
</evidence>
<name>E4RUL3_LEAB4</name>
<dbReference type="KEGG" id="lby:Lbys_3087"/>
<gene>
    <name evidence="2" type="ordered locus">Lbys_3087</name>
</gene>
<keyword evidence="2" id="KW-0378">Hydrolase</keyword>
<proteinExistence type="predicted"/>
<keyword evidence="3" id="KW-1185">Reference proteome</keyword>
<evidence type="ECO:0000313" key="3">
    <source>
        <dbReference type="Proteomes" id="UP000007435"/>
    </source>
</evidence>
<dbReference type="PANTHER" id="PTHR11614">
    <property type="entry name" value="PHOSPHOLIPASE-RELATED"/>
    <property type="match status" value="1"/>
</dbReference>
<dbReference type="eggNOG" id="COG2267">
    <property type="taxonomic scope" value="Bacteria"/>
</dbReference>
<dbReference type="Proteomes" id="UP000007435">
    <property type="component" value="Chromosome"/>
</dbReference>
<dbReference type="InterPro" id="IPR029058">
    <property type="entry name" value="AB_hydrolase_fold"/>
</dbReference>
<dbReference type="ESTHER" id="leab4-e4rul3">
    <property type="family name" value="Monoglyceridelipase_lysophospholip"/>
</dbReference>
<evidence type="ECO:0000313" key="2">
    <source>
        <dbReference type="EMBL" id="ADQ18749.1"/>
    </source>
</evidence>
<dbReference type="HOGENOM" id="CLU_026209_7_2_10"/>
<dbReference type="SUPFAM" id="SSF53474">
    <property type="entry name" value="alpha/beta-Hydrolases"/>
    <property type="match status" value="1"/>
</dbReference>
<dbReference type="InterPro" id="IPR000073">
    <property type="entry name" value="AB_hydrolase_1"/>
</dbReference>
<dbReference type="InterPro" id="IPR022742">
    <property type="entry name" value="Hydrolase_4"/>
</dbReference>
<organism evidence="2 3">
    <name type="scientific">Leadbetterella byssophila (strain DSM 17132 / JCM 16389 / KACC 11308 / NBRC 106382 / 4M15)</name>
    <dbReference type="NCBI Taxonomy" id="649349"/>
    <lineage>
        <taxon>Bacteria</taxon>
        <taxon>Pseudomonadati</taxon>
        <taxon>Bacteroidota</taxon>
        <taxon>Cytophagia</taxon>
        <taxon>Cytophagales</taxon>
        <taxon>Leadbetterellaceae</taxon>
        <taxon>Leadbetterella</taxon>
    </lineage>
</organism>
<feature type="domain" description="Serine aminopeptidase S33" evidence="1">
    <location>
        <begin position="25"/>
        <end position="259"/>
    </location>
</feature>
<dbReference type="Gene3D" id="3.40.50.1820">
    <property type="entry name" value="alpha/beta hydrolase"/>
    <property type="match status" value="1"/>
</dbReference>
<dbReference type="AlphaFoldDB" id="E4RUL3"/>
<dbReference type="RefSeq" id="WP_013409780.1">
    <property type="nucleotide sequence ID" value="NC_014655.1"/>
</dbReference>
<reference key="1">
    <citation type="submission" date="2010-11" db="EMBL/GenBank/DDBJ databases">
        <title>The complete genome of Leadbetterella byssophila DSM 17132.</title>
        <authorList>
            <consortium name="US DOE Joint Genome Institute (JGI-PGF)"/>
            <person name="Lucas S."/>
            <person name="Copeland A."/>
            <person name="Lapidus A."/>
            <person name="Glavina del Rio T."/>
            <person name="Dalin E."/>
            <person name="Tice H."/>
            <person name="Bruce D."/>
            <person name="Goodwin L."/>
            <person name="Pitluck S."/>
            <person name="Kyrpides N."/>
            <person name="Mavromatis K."/>
            <person name="Ivanova N."/>
            <person name="Teshima H."/>
            <person name="Brettin T."/>
            <person name="Detter J.C."/>
            <person name="Han C."/>
            <person name="Tapia R."/>
            <person name="Land M."/>
            <person name="Hauser L."/>
            <person name="Markowitz V."/>
            <person name="Cheng J.-F."/>
            <person name="Hugenholtz P."/>
            <person name="Woyke T."/>
            <person name="Wu D."/>
            <person name="Tindall B."/>
            <person name="Pomrenke H.G."/>
            <person name="Brambilla E."/>
            <person name="Klenk H.-P."/>
            <person name="Eisen J.A."/>
        </authorList>
    </citation>
    <scope>NUCLEOTIDE SEQUENCE [LARGE SCALE GENOMIC DNA]</scope>
    <source>
        <strain>DSM 17132</strain>
    </source>
</reference>
<protein>
    <submittedName>
        <fullName evidence="2">Alpha/beta hydrolase fold protein</fullName>
    </submittedName>
</protein>
<accession>E4RUL3</accession>
<dbReference type="STRING" id="649349.Lbys_3087"/>
<dbReference type="InterPro" id="IPR051044">
    <property type="entry name" value="MAG_DAG_Lipase"/>
</dbReference>
<dbReference type="Pfam" id="PF12146">
    <property type="entry name" value="Hydrolase_4"/>
    <property type="match status" value="1"/>
</dbReference>
<dbReference type="EMBL" id="CP002305">
    <property type="protein sequence ID" value="ADQ18749.1"/>
    <property type="molecule type" value="Genomic_DNA"/>
</dbReference>
<dbReference type="GO" id="GO:0016787">
    <property type="term" value="F:hydrolase activity"/>
    <property type="evidence" value="ECO:0007669"/>
    <property type="project" value="UniProtKB-KW"/>
</dbReference>
<reference evidence="2 3" key="2">
    <citation type="journal article" date="2011" name="Stand. Genomic Sci.">
        <title>Complete genome sequence of Leadbetterella byssophila type strain (4M15).</title>
        <authorList>
            <person name="Abt B."/>
            <person name="Teshima H."/>
            <person name="Lucas S."/>
            <person name="Lapidus A."/>
            <person name="Del Rio T.G."/>
            <person name="Nolan M."/>
            <person name="Tice H."/>
            <person name="Cheng J.F."/>
            <person name="Pitluck S."/>
            <person name="Liolios K."/>
            <person name="Pagani I."/>
            <person name="Ivanova N."/>
            <person name="Mavromatis K."/>
            <person name="Pati A."/>
            <person name="Tapia R."/>
            <person name="Han C."/>
            <person name="Goodwin L."/>
            <person name="Chen A."/>
            <person name="Palaniappan K."/>
            <person name="Land M."/>
            <person name="Hauser L."/>
            <person name="Chang Y.J."/>
            <person name="Jeffries C.D."/>
            <person name="Rohde M."/>
            <person name="Goker M."/>
            <person name="Tindall B.J."/>
            <person name="Detter J.C."/>
            <person name="Woyke T."/>
            <person name="Bristow J."/>
            <person name="Eisen J.A."/>
            <person name="Markowitz V."/>
            <person name="Hugenholtz P."/>
            <person name="Klenk H.P."/>
            <person name="Kyrpides N.C."/>
        </authorList>
    </citation>
    <scope>NUCLEOTIDE SEQUENCE [LARGE SCALE GENOMIC DNA]</scope>
    <source>
        <strain evidence="3">DSM 17132 / JCM 16389 / KACC 11308 / NBRC 106382 / 4M15</strain>
    </source>
</reference>
<sequence>MMTEKTFYLEAFDGRKMYFHQWTGDAEANLVLIHGMGEHSGRYKSFASYFVERGINVYAIDLFGHGKTEGPRGHTPKMEDYLWQIDFLVGMIQQLKAPLFLYGHSMGGGLVLNYLFRKNPRIAGVIASAPAIETAFEVPKSKLFLGRMGRKLMPALTQRNGINAEALSKDKSVINAYHADPLVHDIISAEVGIGVIEWGKWLAHLGRDAVATSLLVMHGDKDEVTSPIASERFASKFHSGDVTFKSWEGLYHELHNEPEKEEVLSFVSQWIKSRI</sequence>
<dbReference type="OrthoDB" id="9780932at2"/>